<evidence type="ECO:0000256" key="2">
    <source>
        <dbReference type="ARBA" id="ARBA00004286"/>
    </source>
</evidence>
<dbReference type="PROSITE" id="PS50815">
    <property type="entry name" value="HORMA"/>
    <property type="match status" value="1"/>
</dbReference>
<gene>
    <name evidence="7" type="primary">hop1</name>
</gene>
<dbReference type="Pfam" id="PF02301">
    <property type="entry name" value="HORMA"/>
    <property type="match status" value="1"/>
</dbReference>
<reference evidence="7" key="1">
    <citation type="submission" date="2014-12" db="EMBL/GenBank/DDBJ databases">
        <title>Meiotic genes and sexual reproduction in the green algal class Trebouxiophyceae (Chlorophyta).</title>
        <authorList>
            <person name="Fucikova K."/>
            <person name="Pazoutova M."/>
            <person name="Rindi F."/>
        </authorList>
    </citation>
    <scope>NUCLEOTIDE SEQUENCE</scope>
    <source>
        <strain evidence="7">BCP-MX219VF25</strain>
    </source>
</reference>
<sequence>VRALVRVSLFQVSYLRGLFPEEDFKPVKLDGLQGISVQMLLPRGDDSKQMISWVEHGISDALSKNYLNTLIFGVSTDIDGTELLEVMSLTLLRSMLAQCAQSEVKSEVCKLMRTLVILCNTLNTMPDERYLFMKLSYIESTPEDYEPPGFRALEDVQGHFISKPLS</sequence>
<evidence type="ECO:0000259" key="6">
    <source>
        <dbReference type="PROSITE" id="PS50815"/>
    </source>
</evidence>
<dbReference type="GO" id="GO:0005694">
    <property type="term" value="C:chromosome"/>
    <property type="evidence" value="ECO:0007669"/>
    <property type="project" value="UniProtKB-SubCell"/>
</dbReference>
<feature type="non-terminal residue" evidence="7">
    <location>
        <position position="166"/>
    </location>
</feature>
<proteinExistence type="predicted"/>
<dbReference type="InterPro" id="IPR051294">
    <property type="entry name" value="HORMA_MeioticProgression"/>
</dbReference>
<evidence type="ECO:0000256" key="3">
    <source>
        <dbReference type="ARBA" id="ARBA00022454"/>
    </source>
</evidence>
<dbReference type="PANTHER" id="PTHR48225">
    <property type="entry name" value="HORMA DOMAIN-CONTAINING PROTEIN 1"/>
    <property type="match status" value="1"/>
</dbReference>
<keyword evidence="5" id="KW-0469">Meiosis</keyword>
<evidence type="ECO:0000313" key="7">
    <source>
        <dbReference type="EMBL" id="AKI32503.1"/>
    </source>
</evidence>
<accession>A0A0G2UMG2</accession>
<comment type="subcellular location">
    <subcellularLocation>
        <location evidence="2">Chromosome</location>
    </subcellularLocation>
    <subcellularLocation>
        <location evidence="1">Nucleus</location>
    </subcellularLocation>
</comment>
<feature type="domain" description="HORMA" evidence="6">
    <location>
        <begin position="1"/>
        <end position="166"/>
    </location>
</feature>
<keyword evidence="4" id="KW-0539">Nucleus</keyword>
<protein>
    <submittedName>
        <fullName evidence="7">Meiosis-specific protein hop1</fullName>
    </submittedName>
</protein>
<dbReference type="SUPFAM" id="SSF56019">
    <property type="entry name" value="The spindle assembly checkpoint protein mad2"/>
    <property type="match status" value="1"/>
</dbReference>
<dbReference type="GO" id="GO:0005634">
    <property type="term" value="C:nucleus"/>
    <property type="evidence" value="ECO:0007669"/>
    <property type="project" value="UniProtKB-SubCell"/>
</dbReference>
<feature type="non-terminal residue" evidence="7">
    <location>
        <position position="1"/>
    </location>
</feature>
<evidence type="ECO:0000256" key="4">
    <source>
        <dbReference type="ARBA" id="ARBA00023242"/>
    </source>
</evidence>
<dbReference type="Gene3D" id="3.30.900.10">
    <property type="entry name" value="HORMA domain"/>
    <property type="match status" value="1"/>
</dbReference>
<dbReference type="InterPro" id="IPR036570">
    <property type="entry name" value="HORMA_dom_sf"/>
</dbReference>
<keyword evidence="3" id="KW-0158">Chromosome</keyword>
<dbReference type="AlphaFoldDB" id="A0A0G2UMG2"/>
<dbReference type="InterPro" id="IPR003511">
    <property type="entry name" value="HORMA_dom"/>
</dbReference>
<dbReference type="GO" id="GO:0051321">
    <property type="term" value="P:meiotic cell cycle"/>
    <property type="evidence" value="ECO:0007669"/>
    <property type="project" value="UniProtKB-KW"/>
</dbReference>
<evidence type="ECO:0000256" key="5">
    <source>
        <dbReference type="ARBA" id="ARBA00023254"/>
    </source>
</evidence>
<dbReference type="EMBL" id="KP259560">
    <property type="protein sequence ID" value="AKI32503.1"/>
    <property type="molecule type" value="Genomic_DNA"/>
</dbReference>
<name>A0A0G2UMG2_9CHLO</name>
<evidence type="ECO:0000256" key="1">
    <source>
        <dbReference type="ARBA" id="ARBA00004123"/>
    </source>
</evidence>
<organism evidence="7">
    <name type="scientific">Eremochloris sphaerica</name>
    <dbReference type="NCBI Taxonomy" id="1653800"/>
    <lineage>
        <taxon>Eukaryota</taxon>
        <taxon>Viridiplantae</taxon>
        <taxon>Chlorophyta</taxon>
        <taxon>core chlorophytes</taxon>
        <taxon>Trebouxiophyceae</taxon>
        <taxon>Trebouxiophyceae incertae sedis</taxon>
        <taxon>Eremochloris</taxon>
    </lineage>
</organism>
<dbReference type="PANTHER" id="PTHR48225:SF7">
    <property type="entry name" value="MEIOSIS-SPECIFIC PROTEIN HOP1"/>
    <property type="match status" value="1"/>
</dbReference>